<dbReference type="RefSeq" id="WP_226611595.1">
    <property type="nucleotide sequence ID" value="NZ_JAJAQI010000036.1"/>
</dbReference>
<name>A0A9X1IIN5_9PROT</name>
<sequence>MMRVTGGLEFDLDEGPLDAARGITLAAMMSSALWAGLAITVLTVW</sequence>
<dbReference type="EMBL" id="JAJAQI010000036">
    <property type="protein sequence ID" value="MCB4824083.1"/>
    <property type="molecule type" value="Genomic_DNA"/>
</dbReference>
<dbReference type="AlphaFoldDB" id="A0A9X1IIN5"/>
<keyword evidence="3" id="KW-1185">Reference proteome</keyword>
<evidence type="ECO:0000313" key="2">
    <source>
        <dbReference type="EMBL" id="MCB4824083.1"/>
    </source>
</evidence>
<dbReference type="Proteomes" id="UP001139311">
    <property type="component" value="Unassembled WGS sequence"/>
</dbReference>
<organism evidence="2 3">
    <name type="scientific">Roseicella aerolata</name>
    <dbReference type="NCBI Taxonomy" id="2883479"/>
    <lineage>
        <taxon>Bacteria</taxon>
        <taxon>Pseudomonadati</taxon>
        <taxon>Pseudomonadota</taxon>
        <taxon>Alphaproteobacteria</taxon>
        <taxon>Acetobacterales</taxon>
        <taxon>Roseomonadaceae</taxon>
        <taxon>Roseicella</taxon>
    </lineage>
</organism>
<evidence type="ECO:0000313" key="3">
    <source>
        <dbReference type="Proteomes" id="UP001139311"/>
    </source>
</evidence>
<comment type="caution">
    <text evidence="2">The sequence shown here is derived from an EMBL/GenBank/DDBJ whole genome shotgun (WGS) entry which is preliminary data.</text>
</comment>
<keyword evidence="1" id="KW-0472">Membrane</keyword>
<protein>
    <submittedName>
        <fullName evidence="2">Uncharacterized protein</fullName>
    </submittedName>
</protein>
<keyword evidence="1" id="KW-0812">Transmembrane</keyword>
<feature type="transmembrane region" description="Helical" evidence="1">
    <location>
        <begin position="20"/>
        <end position="44"/>
    </location>
</feature>
<proteinExistence type="predicted"/>
<keyword evidence="1" id="KW-1133">Transmembrane helix</keyword>
<gene>
    <name evidence="2" type="ORF">LHA35_20345</name>
</gene>
<evidence type="ECO:0000256" key="1">
    <source>
        <dbReference type="SAM" id="Phobius"/>
    </source>
</evidence>
<reference evidence="2" key="1">
    <citation type="submission" date="2021-10" db="EMBL/GenBank/DDBJ databases">
        <title>Roseicella aerolatum sp. nov., isolated from aerosols of e-waste dismantling site.</title>
        <authorList>
            <person name="Qin T."/>
        </authorList>
    </citation>
    <scope>NUCLEOTIDE SEQUENCE</scope>
    <source>
        <strain evidence="2">GB24</strain>
    </source>
</reference>
<accession>A0A9X1IIN5</accession>